<sequence length="68" mass="7815">MHPGDADPSYEYREQVFGDSAPLDDVLRACRDLSDQRKDLEVSRLVDEEIERVVAEREERDPEAEAPV</sequence>
<dbReference type="AlphaFoldDB" id="A0A433QWF4"/>
<proteinExistence type="predicted"/>
<keyword evidence="2" id="KW-1185">Reference proteome</keyword>
<evidence type="ECO:0000313" key="2">
    <source>
        <dbReference type="Proteomes" id="UP000274822"/>
    </source>
</evidence>
<accession>A0A433QWF4</accession>
<dbReference type="EMBL" id="RBNJ01000752">
    <property type="protein sequence ID" value="RUS34065.1"/>
    <property type="molecule type" value="Genomic_DNA"/>
</dbReference>
<protein>
    <submittedName>
        <fullName evidence="1">Uncharacterized protein</fullName>
    </submittedName>
</protein>
<reference evidence="1 2" key="1">
    <citation type="journal article" date="2018" name="New Phytol.">
        <title>Phylogenomics of Endogonaceae and evolution of mycorrhizas within Mucoromycota.</title>
        <authorList>
            <person name="Chang Y."/>
            <person name="Desiro A."/>
            <person name="Na H."/>
            <person name="Sandor L."/>
            <person name="Lipzen A."/>
            <person name="Clum A."/>
            <person name="Barry K."/>
            <person name="Grigoriev I.V."/>
            <person name="Martin F.M."/>
            <person name="Stajich J.E."/>
            <person name="Smith M.E."/>
            <person name="Bonito G."/>
            <person name="Spatafora J.W."/>
        </authorList>
    </citation>
    <scope>NUCLEOTIDE SEQUENCE [LARGE SCALE GENOMIC DNA]</scope>
    <source>
        <strain evidence="1 2">AD002</strain>
    </source>
</reference>
<evidence type="ECO:0000313" key="1">
    <source>
        <dbReference type="EMBL" id="RUS34065.1"/>
    </source>
</evidence>
<comment type="caution">
    <text evidence="1">The sequence shown here is derived from an EMBL/GenBank/DDBJ whole genome shotgun (WGS) entry which is preliminary data.</text>
</comment>
<name>A0A433QWF4_9FUNG</name>
<gene>
    <name evidence="1" type="ORF">BC938DRAFT_482576</name>
</gene>
<organism evidence="1 2">
    <name type="scientific">Jimgerdemannia flammicorona</name>
    <dbReference type="NCBI Taxonomy" id="994334"/>
    <lineage>
        <taxon>Eukaryota</taxon>
        <taxon>Fungi</taxon>
        <taxon>Fungi incertae sedis</taxon>
        <taxon>Mucoromycota</taxon>
        <taxon>Mucoromycotina</taxon>
        <taxon>Endogonomycetes</taxon>
        <taxon>Endogonales</taxon>
        <taxon>Endogonaceae</taxon>
        <taxon>Jimgerdemannia</taxon>
    </lineage>
</organism>
<dbReference type="Proteomes" id="UP000274822">
    <property type="component" value="Unassembled WGS sequence"/>
</dbReference>